<proteinExistence type="predicted"/>
<dbReference type="Proteomes" id="UP001209486">
    <property type="component" value="Unassembled WGS sequence"/>
</dbReference>
<gene>
    <name evidence="1" type="ORF">FYZ43_07240</name>
    <name evidence="2" type="ORF">HHJ74_01535</name>
    <name evidence="3" type="ORF">HHJ77_02775</name>
</gene>
<evidence type="ECO:0000313" key="6">
    <source>
        <dbReference type="Proteomes" id="UP001209486"/>
    </source>
</evidence>
<dbReference type="EMBL" id="JABCUV010000001">
    <property type="protein sequence ID" value="NMW92397.1"/>
    <property type="molecule type" value="Genomic_DNA"/>
</dbReference>
<dbReference type="EMBL" id="JABCUS010000004">
    <property type="protein sequence ID" value="NMX02884.1"/>
    <property type="molecule type" value="Genomic_DNA"/>
</dbReference>
<evidence type="ECO:0000313" key="5">
    <source>
        <dbReference type="Proteomes" id="UP000582487"/>
    </source>
</evidence>
<sequence length="46" mass="5247">MALEILFIPWGSQKILSWNIIYPKILPIGEFPSLGLLLGADFFPMR</sequence>
<evidence type="ECO:0000313" key="4">
    <source>
        <dbReference type="Proteomes" id="UP000575397"/>
    </source>
</evidence>
<dbReference type="Proteomes" id="UP000575397">
    <property type="component" value="Unassembled WGS sequence"/>
</dbReference>
<evidence type="ECO:0000313" key="3">
    <source>
        <dbReference type="EMBL" id="NMX02884.1"/>
    </source>
</evidence>
<reference evidence="1 6" key="1">
    <citation type="submission" date="2019-08" db="EMBL/GenBank/DDBJ databases">
        <title>Comparison of rpoB and gyrB Sequences from Mobiluncus Species and Development of a Multiplex PCR Method for Clinical Detection of Mobiluncus curtisii and Mobiluncus mulieris.</title>
        <authorList>
            <person name="Yang L."/>
            <person name="Shen Y."/>
            <person name="Xu G."/>
            <person name="Shu L.-B."/>
            <person name="Hu J."/>
            <person name="Zhang R."/>
            <person name="Wang Y."/>
            <person name="Zhou H.-W."/>
            <person name="Zhang X."/>
        </authorList>
    </citation>
    <scope>NUCLEOTIDE SEQUENCE [LARGE SCALE GENOMIC DNA]</scope>
    <source>
        <strain evidence="1 6">M26</strain>
    </source>
</reference>
<accession>A0A7Y0U3R5</accession>
<dbReference type="EMBL" id="VSZY01000011">
    <property type="protein sequence ID" value="MCU9969193.1"/>
    <property type="molecule type" value="Genomic_DNA"/>
</dbReference>
<dbReference type="Proteomes" id="UP000582487">
    <property type="component" value="Unassembled WGS sequence"/>
</dbReference>
<organism evidence="3 4">
    <name type="scientific">Mobiluncus mulieris</name>
    <dbReference type="NCBI Taxonomy" id="2052"/>
    <lineage>
        <taxon>Bacteria</taxon>
        <taxon>Bacillati</taxon>
        <taxon>Actinomycetota</taxon>
        <taxon>Actinomycetes</taxon>
        <taxon>Actinomycetales</taxon>
        <taxon>Actinomycetaceae</taxon>
        <taxon>Mobiluncus</taxon>
    </lineage>
</organism>
<dbReference type="AlphaFoldDB" id="A0A7Y0U3R5"/>
<comment type="caution">
    <text evidence="3">The sequence shown here is derived from an EMBL/GenBank/DDBJ whole genome shotgun (WGS) entry which is preliminary data.</text>
</comment>
<reference evidence="4 5" key="2">
    <citation type="submission" date="2020-04" db="EMBL/GenBank/DDBJ databases">
        <title>Antimicrobial susceptibility and clonality of vaginal-derived multi-drug resistant Mobiluncus isolates in China.</title>
        <authorList>
            <person name="Zhang X."/>
        </authorList>
    </citation>
    <scope>NUCLEOTIDE SEQUENCE [LARGE SCALE GENOMIC DNA]</scope>
    <source>
        <strain evidence="3 4">12</strain>
        <strain evidence="2 5">7</strain>
    </source>
</reference>
<protein>
    <submittedName>
        <fullName evidence="3">Nitrate ABC transporter</fullName>
    </submittedName>
</protein>
<evidence type="ECO:0000313" key="1">
    <source>
        <dbReference type="EMBL" id="MCU9969193.1"/>
    </source>
</evidence>
<evidence type="ECO:0000313" key="2">
    <source>
        <dbReference type="EMBL" id="NMW92397.1"/>
    </source>
</evidence>
<name>A0A7Y0U3R5_9ACTO</name>